<dbReference type="EMBL" id="VTPC01090312">
    <property type="protein sequence ID" value="KAF2883685.1"/>
    <property type="molecule type" value="Genomic_DNA"/>
</dbReference>
<dbReference type="AlphaFoldDB" id="A0A8K0CA24"/>
<dbReference type="Proteomes" id="UP000801492">
    <property type="component" value="Unassembled WGS sequence"/>
</dbReference>
<keyword evidence="1" id="KW-0472">Membrane</keyword>
<keyword evidence="1" id="KW-1133">Transmembrane helix</keyword>
<evidence type="ECO:0000313" key="2">
    <source>
        <dbReference type="EMBL" id="KAF2883685.1"/>
    </source>
</evidence>
<evidence type="ECO:0000256" key="1">
    <source>
        <dbReference type="SAM" id="Phobius"/>
    </source>
</evidence>
<name>A0A8K0CA24_IGNLU</name>
<evidence type="ECO:0000313" key="3">
    <source>
        <dbReference type="Proteomes" id="UP000801492"/>
    </source>
</evidence>
<gene>
    <name evidence="2" type="ORF">ILUMI_22500</name>
</gene>
<accession>A0A8K0CA24</accession>
<reference evidence="2" key="1">
    <citation type="submission" date="2019-08" db="EMBL/GenBank/DDBJ databases">
        <title>The genome of the North American firefly Photinus pyralis.</title>
        <authorList>
            <consortium name="Photinus pyralis genome working group"/>
            <person name="Fallon T.R."/>
            <person name="Sander Lower S.E."/>
            <person name="Weng J.-K."/>
        </authorList>
    </citation>
    <scope>NUCLEOTIDE SEQUENCE</scope>
    <source>
        <strain evidence="2">TRF0915ILg1</strain>
        <tissue evidence="2">Whole body</tissue>
    </source>
</reference>
<sequence length="106" mass="11974">MYRKVLLLCELEDIVNDPTFMTSNDVDIVVLPPDPDELTDEDDVDDNNLGTVEVSDVPGELILQYKLPKNGTGFYLLGVAMAMAMVNSWLVYKLVNENDMSLLEYR</sequence>
<keyword evidence="1" id="KW-0812">Transmembrane</keyword>
<dbReference type="OrthoDB" id="8064694at2759"/>
<feature type="transmembrane region" description="Helical" evidence="1">
    <location>
        <begin position="74"/>
        <end position="92"/>
    </location>
</feature>
<organism evidence="2 3">
    <name type="scientific">Ignelater luminosus</name>
    <name type="common">Cucubano</name>
    <name type="synonym">Pyrophorus luminosus</name>
    <dbReference type="NCBI Taxonomy" id="2038154"/>
    <lineage>
        <taxon>Eukaryota</taxon>
        <taxon>Metazoa</taxon>
        <taxon>Ecdysozoa</taxon>
        <taxon>Arthropoda</taxon>
        <taxon>Hexapoda</taxon>
        <taxon>Insecta</taxon>
        <taxon>Pterygota</taxon>
        <taxon>Neoptera</taxon>
        <taxon>Endopterygota</taxon>
        <taxon>Coleoptera</taxon>
        <taxon>Polyphaga</taxon>
        <taxon>Elateriformia</taxon>
        <taxon>Elateroidea</taxon>
        <taxon>Elateridae</taxon>
        <taxon>Agrypninae</taxon>
        <taxon>Pyrophorini</taxon>
        <taxon>Ignelater</taxon>
    </lineage>
</organism>
<keyword evidence="3" id="KW-1185">Reference proteome</keyword>
<comment type="caution">
    <text evidence="2">The sequence shown here is derived from an EMBL/GenBank/DDBJ whole genome shotgun (WGS) entry which is preliminary data.</text>
</comment>
<proteinExistence type="predicted"/>
<protein>
    <submittedName>
        <fullName evidence="2">Uncharacterized protein</fullName>
    </submittedName>
</protein>